<feature type="region of interest" description="Disordered" evidence="6">
    <location>
        <begin position="299"/>
        <end position="332"/>
    </location>
</feature>
<keyword evidence="2" id="KW-0001">2Fe-2S</keyword>
<dbReference type="EMBL" id="CAEZYQ010000012">
    <property type="protein sequence ID" value="CAB4745969.1"/>
    <property type="molecule type" value="Genomic_DNA"/>
</dbReference>
<dbReference type="InterPro" id="IPR044843">
    <property type="entry name" value="Trans_IPPS_bact-type"/>
</dbReference>
<dbReference type="Pfam" id="PF00494">
    <property type="entry name" value="SQS_PSY"/>
    <property type="match status" value="1"/>
</dbReference>
<dbReference type="Gene3D" id="2.102.10.10">
    <property type="entry name" value="Rieske [2Fe-2S] iron-sulphur domain"/>
    <property type="match status" value="1"/>
</dbReference>
<dbReference type="SFLD" id="SFLDG01212">
    <property type="entry name" value="Phytoene_synthase_like"/>
    <property type="match status" value="1"/>
</dbReference>
<dbReference type="InterPro" id="IPR036922">
    <property type="entry name" value="Rieske_2Fe-2S_sf"/>
</dbReference>
<dbReference type="CDD" id="cd00683">
    <property type="entry name" value="Trans_IPPS_HH"/>
    <property type="match status" value="1"/>
</dbReference>
<protein>
    <submittedName>
        <fullName evidence="8">Unannotated protein</fullName>
    </submittedName>
</protein>
<evidence type="ECO:0000259" key="7">
    <source>
        <dbReference type="PROSITE" id="PS51296"/>
    </source>
</evidence>
<dbReference type="InterPro" id="IPR045612">
    <property type="entry name" value="DUF5914"/>
</dbReference>
<dbReference type="PROSITE" id="PS01045">
    <property type="entry name" value="SQUALEN_PHYTOEN_SYN_2"/>
    <property type="match status" value="1"/>
</dbReference>
<dbReference type="Pfam" id="PF19299">
    <property type="entry name" value="DUF5914"/>
    <property type="match status" value="1"/>
</dbReference>
<reference evidence="8" key="1">
    <citation type="submission" date="2020-05" db="EMBL/GenBank/DDBJ databases">
        <authorList>
            <person name="Chiriac C."/>
            <person name="Salcher M."/>
            <person name="Ghai R."/>
            <person name="Kavagutti S V."/>
        </authorList>
    </citation>
    <scope>NUCLEOTIDE SEQUENCE</scope>
</reference>
<dbReference type="Gene3D" id="1.10.600.10">
    <property type="entry name" value="Farnesyl Diphosphate Synthase"/>
    <property type="match status" value="1"/>
</dbReference>
<dbReference type="GO" id="GO:0051537">
    <property type="term" value="F:2 iron, 2 sulfur cluster binding"/>
    <property type="evidence" value="ECO:0007669"/>
    <property type="project" value="UniProtKB-KW"/>
</dbReference>
<organism evidence="8">
    <name type="scientific">freshwater metagenome</name>
    <dbReference type="NCBI Taxonomy" id="449393"/>
    <lineage>
        <taxon>unclassified sequences</taxon>
        <taxon>metagenomes</taxon>
        <taxon>ecological metagenomes</taxon>
    </lineage>
</organism>
<evidence type="ECO:0000256" key="1">
    <source>
        <dbReference type="ARBA" id="ARBA00022679"/>
    </source>
</evidence>
<evidence type="ECO:0000256" key="4">
    <source>
        <dbReference type="ARBA" id="ARBA00023004"/>
    </source>
</evidence>
<proteinExistence type="predicted"/>
<keyword evidence="5" id="KW-0411">Iron-sulfur</keyword>
<dbReference type="SUPFAM" id="SSF50022">
    <property type="entry name" value="ISP domain"/>
    <property type="match status" value="1"/>
</dbReference>
<dbReference type="PROSITE" id="PS51296">
    <property type="entry name" value="RIESKE"/>
    <property type="match status" value="1"/>
</dbReference>
<dbReference type="Pfam" id="PF00355">
    <property type="entry name" value="Rieske"/>
    <property type="match status" value="1"/>
</dbReference>
<sequence length="648" mass="70136">MSAVTTFPVEPDLVEGYRRCAELTRRHGTTYYWGAAILPKERRRHVHAVYALCRLADDIVDAPGATDPGQVAATEQALADFQAAFLRAVEEGTSPDPVLAAVGRTVRETRIDPECFERFFGAMAQDLTTTTYDTWEDLLGYMEGSAAVIGEMMLPVLEPSSASAKEPARALGNAFQLTNFLRDVAEDLDRGRVYIPQEDLERFGADPARRRADASWRALMAFEVERNRGLYAEADRGLALLPDASRRCVGTARRLYAGILDRIEDAGYDVFGERVVVPTWRKAALAGAALGVTAAGALRTSPSSAGRGASATGTAGRGAGGASHEAPPRIPIALKPMPRRDQLEPSWQHAKPARIRAALDVALARDPGGWYTVGPSTALGSTSITRCVAGREVVLWRTSTGVAAGPGSCPHLGALLTDCEVFGDKLHCRWHGLALAPEGHPGWPAYAAHDDGVLLWVRVPTPGETPSDLPRITARPPLARSVAAVVELPGTCEPRDIIANRLDPWHGSWFHPYAFSHLEVDESASDDEVLTVDVTFRLSRRWGVPVRAEFACPDARTIVMTITEGEGAGSVVETHATPIGPGPDGRPRTMMVEATIAHSDRPGFKAARAVSSLLQPAMRHTARRLWVDDMVYAERSWLLRARGESYGI</sequence>
<evidence type="ECO:0000313" key="8">
    <source>
        <dbReference type="EMBL" id="CAB4745969.1"/>
    </source>
</evidence>
<dbReference type="InterPro" id="IPR002060">
    <property type="entry name" value="Squ/phyt_synthse"/>
</dbReference>
<dbReference type="GO" id="GO:0008299">
    <property type="term" value="P:isoprenoid biosynthetic process"/>
    <property type="evidence" value="ECO:0007669"/>
    <property type="project" value="UniProtKB-ARBA"/>
</dbReference>
<dbReference type="InterPro" id="IPR019845">
    <property type="entry name" value="Squalene/phytoene_synthase_CS"/>
</dbReference>
<dbReference type="AlphaFoldDB" id="A0A6J6TI19"/>
<accession>A0A6J6TI19</accession>
<dbReference type="PANTHER" id="PTHR31480">
    <property type="entry name" value="BIFUNCTIONAL LYCOPENE CYCLASE/PHYTOENE SYNTHASE"/>
    <property type="match status" value="1"/>
</dbReference>
<keyword evidence="3" id="KW-0479">Metal-binding</keyword>
<dbReference type="SFLD" id="SFLDG01018">
    <property type="entry name" value="Squalene/Phytoene_Synthase_Lik"/>
    <property type="match status" value="1"/>
</dbReference>
<dbReference type="PROSITE" id="PS01044">
    <property type="entry name" value="SQUALEN_PHYTOEN_SYN_1"/>
    <property type="match status" value="1"/>
</dbReference>
<feature type="domain" description="Rieske" evidence="7">
    <location>
        <begin position="370"/>
        <end position="457"/>
    </location>
</feature>
<dbReference type="GO" id="GO:0046872">
    <property type="term" value="F:metal ion binding"/>
    <property type="evidence" value="ECO:0007669"/>
    <property type="project" value="UniProtKB-KW"/>
</dbReference>
<evidence type="ECO:0000256" key="6">
    <source>
        <dbReference type="SAM" id="MobiDB-lite"/>
    </source>
</evidence>
<dbReference type="SUPFAM" id="SSF48576">
    <property type="entry name" value="Terpenoid synthases"/>
    <property type="match status" value="1"/>
</dbReference>
<dbReference type="GO" id="GO:0004311">
    <property type="term" value="F:geranylgeranyl diphosphate synthase activity"/>
    <property type="evidence" value="ECO:0007669"/>
    <property type="project" value="InterPro"/>
</dbReference>
<evidence type="ECO:0000256" key="5">
    <source>
        <dbReference type="ARBA" id="ARBA00023014"/>
    </source>
</evidence>
<dbReference type="InterPro" id="IPR008949">
    <property type="entry name" value="Isoprenoid_synthase_dom_sf"/>
</dbReference>
<keyword evidence="4" id="KW-0408">Iron</keyword>
<evidence type="ECO:0000256" key="3">
    <source>
        <dbReference type="ARBA" id="ARBA00022723"/>
    </source>
</evidence>
<dbReference type="SFLD" id="SFLDS00005">
    <property type="entry name" value="Isoprenoid_Synthase_Type_I"/>
    <property type="match status" value="1"/>
</dbReference>
<dbReference type="InterPro" id="IPR033904">
    <property type="entry name" value="Trans_IPPS_HH"/>
</dbReference>
<dbReference type="InterPro" id="IPR017941">
    <property type="entry name" value="Rieske_2Fe-2S"/>
</dbReference>
<keyword evidence="1" id="KW-0808">Transferase</keyword>
<name>A0A6J6TI19_9ZZZZ</name>
<gene>
    <name evidence="8" type="ORF">UFOPK2761_01658</name>
</gene>
<evidence type="ECO:0000256" key="2">
    <source>
        <dbReference type="ARBA" id="ARBA00022714"/>
    </source>
</evidence>
<dbReference type="GO" id="GO:0051996">
    <property type="term" value="F:squalene synthase [NAD(P)H] activity"/>
    <property type="evidence" value="ECO:0007669"/>
    <property type="project" value="InterPro"/>
</dbReference>
<feature type="compositionally biased region" description="Low complexity" evidence="6">
    <location>
        <begin position="299"/>
        <end position="314"/>
    </location>
</feature>